<dbReference type="InterPro" id="IPR047187">
    <property type="entry name" value="SF1_C_Upf1"/>
</dbReference>
<feature type="compositionally biased region" description="Basic and acidic residues" evidence="2">
    <location>
        <begin position="146"/>
        <end position="158"/>
    </location>
</feature>
<dbReference type="InterPro" id="IPR000253">
    <property type="entry name" value="FHA_dom"/>
</dbReference>
<dbReference type="InterPro" id="IPR045055">
    <property type="entry name" value="DNA2/NAM7-like"/>
</dbReference>
<reference evidence="4" key="1">
    <citation type="submission" date="2020-08" db="EMBL/GenBank/DDBJ databases">
        <title>Multicomponent nature underlies the extraordinary mechanical properties of spider dragline silk.</title>
        <authorList>
            <person name="Kono N."/>
            <person name="Nakamura H."/>
            <person name="Mori M."/>
            <person name="Yoshida Y."/>
            <person name="Ohtoshi R."/>
            <person name="Malay A.D."/>
            <person name="Moran D.A.P."/>
            <person name="Tomita M."/>
            <person name="Numata K."/>
            <person name="Arakawa K."/>
        </authorList>
    </citation>
    <scope>NUCLEOTIDE SEQUENCE</scope>
</reference>
<keyword evidence="4" id="KW-0378">Hydrolase</keyword>
<feature type="region of interest" description="Disordered" evidence="2">
    <location>
        <begin position="333"/>
        <end position="355"/>
    </location>
</feature>
<evidence type="ECO:0000259" key="3">
    <source>
        <dbReference type="PROSITE" id="PS50006"/>
    </source>
</evidence>
<dbReference type="CDD" id="cd18808">
    <property type="entry name" value="SF1_C_Upf1"/>
    <property type="match status" value="1"/>
</dbReference>
<keyword evidence="4" id="KW-0547">Nucleotide-binding</keyword>
<organism evidence="4 5">
    <name type="scientific">Trichonephila inaurata madagascariensis</name>
    <dbReference type="NCBI Taxonomy" id="2747483"/>
    <lineage>
        <taxon>Eukaryota</taxon>
        <taxon>Metazoa</taxon>
        <taxon>Ecdysozoa</taxon>
        <taxon>Arthropoda</taxon>
        <taxon>Chelicerata</taxon>
        <taxon>Arachnida</taxon>
        <taxon>Araneae</taxon>
        <taxon>Araneomorphae</taxon>
        <taxon>Entelegynae</taxon>
        <taxon>Araneoidea</taxon>
        <taxon>Nephilidae</taxon>
        <taxon>Trichonephila</taxon>
        <taxon>Trichonephila inaurata</taxon>
    </lineage>
</organism>
<dbReference type="SMART" id="SM00240">
    <property type="entry name" value="FHA"/>
    <property type="match status" value="1"/>
</dbReference>
<comment type="caution">
    <text evidence="4">The sequence shown here is derived from an EMBL/GenBank/DDBJ whole genome shotgun (WGS) entry which is preliminary data.</text>
</comment>
<feature type="compositionally biased region" description="Polar residues" evidence="2">
    <location>
        <begin position="336"/>
        <end position="347"/>
    </location>
</feature>
<dbReference type="PROSITE" id="PS50006">
    <property type="entry name" value="FHA_DOMAIN"/>
    <property type="match status" value="1"/>
</dbReference>
<feature type="region of interest" description="Disordered" evidence="2">
    <location>
        <begin position="458"/>
        <end position="487"/>
    </location>
</feature>
<dbReference type="Pfam" id="PF00498">
    <property type="entry name" value="FHA"/>
    <property type="match status" value="1"/>
</dbReference>
<feature type="region of interest" description="Disordered" evidence="2">
    <location>
        <begin position="866"/>
        <end position="887"/>
    </location>
</feature>
<dbReference type="Pfam" id="PF13086">
    <property type="entry name" value="AAA_11"/>
    <property type="match status" value="1"/>
</dbReference>
<feature type="domain" description="FHA" evidence="3">
    <location>
        <begin position="25"/>
        <end position="73"/>
    </location>
</feature>
<feature type="region of interest" description="Disordered" evidence="2">
    <location>
        <begin position="810"/>
        <end position="845"/>
    </location>
</feature>
<dbReference type="SUPFAM" id="SSF49879">
    <property type="entry name" value="SMAD/FHA domain"/>
    <property type="match status" value="1"/>
</dbReference>
<keyword evidence="5" id="KW-1185">Reference proteome</keyword>
<keyword evidence="4" id="KW-0347">Helicase</keyword>
<dbReference type="GO" id="GO:0001147">
    <property type="term" value="F:transcription termination site sequence-specific DNA binding"/>
    <property type="evidence" value="ECO:0007669"/>
    <property type="project" value="TreeGrafter"/>
</dbReference>
<dbReference type="PANTHER" id="PTHR10887">
    <property type="entry name" value="DNA2/NAM7 HELICASE FAMILY"/>
    <property type="match status" value="1"/>
</dbReference>
<feature type="region of interest" description="Disordered" evidence="2">
    <location>
        <begin position="114"/>
        <end position="166"/>
    </location>
</feature>
<accession>A0A8X6XP35</accession>
<dbReference type="PANTHER" id="PTHR10887:SF495">
    <property type="entry name" value="HELICASE SENATAXIN ISOFORM X1-RELATED"/>
    <property type="match status" value="1"/>
</dbReference>
<dbReference type="InterPro" id="IPR041677">
    <property type="entry name" value="DNA2/NAM7_AAA_11"/>
</dbReference>
<protein>
    <submittedName>
        <fullName evidence="4">Probable helicase senataxin</fullName>
    </submittedName>
</protein>
<feature type="compositionally biased region" description="Polar residues" evidence="2">
    <location>
        <begin position="878"/>
        <end position="887"/>
    </location>
</feature>
<dbReference type="CDD" id="cd00060">
    <property type="entry name" value="FHA"/>
    <property type="match status" value="1"/>
</dbReference>
<sequence>MDFFLKQINPENDNPLKIPLDSEEITIGRRSVVSLNSYYKVSRNHAKFSRKNGVWFVRDLGSLNKLYVNFKEVNEQWVKVEIGDIIGFGTPSCNEEGSFVCVLTVKSRIKQEPFDPTDEYPISSNEKREAVCPISSDPTEESQGCNKKENDKNVRIKTEPPSSDYDAYQLGAAATSKNVKTEQNPLASNKAHSTIAVRNNAGVSKEVCLSKLPSPSMMQSSSGNSIYPGTLKNSIKTEPSTQNCEFISSNKVSVPSCSSVSIPHMNVVPKTLHNIETISQNSNNSERNNSPYEEVSGIGRGNFAYNETLENLNKELKKRNSLLNENLKEIDDSKQKVTTSSSCNSEPLETKTDTNHKTQGNCFANPKIKECSIRLVKCDSKYFQWPKDIKNEYLSENMNVKTVQATSEKKWGMFSTSFTSQTKPERIQKSTNACKRKKSSGKLLLKINKNRILSSDSETSSEECYEDSVNGERDISDPTASESYGKIGVEKQDKRKLNSDLYYKYKNSLVKSNLVPALPTKRTDSTAKQMKKRAKVIESDSDSSVSNSQCTILYPSTKVLKCKKAVRRYSNSYRDEDCASLSDGNLETECTTVTKYESEKNDLRQPSAVNNKRNTAGRTLLTDPKPMTYRPKRMRGREEYFREQCSHKPISNENSIQAGQKDIANNLKMRTIPKINKNALCPSKRFIHQTIYSKNSSNGHFQSKIRKYRERDIVNNLTKTCEIEHSSEKTSTLAVPKETRGTECSLLKKLTPAVPKRPNNYGSRMGFLVDAETKVENKTALEKKTSCENLKNKNPTTVNFINSTETIGNSELSMNDEIKPSETNLKGPQDSSISSNQHSQPTCEGVLNVNTINALEKGREKCEKGKENKVNQCPPLSRNRTFSSGSTSECKSVTLGSSLNSLLPEKIFPDSSKCNVSKKVAIISPVKHNSEAEPNSVCKSYSVNPIDISHVEKESSFEKSTDLFQPTPNPDSNRKKIATKSDSTKDRNLKEACSSSELKIHSRSLIESILHWNPKWLEEQSKNKKPPPLVSKGGATIPLRFSSYNSYIKSFYPMLTLEIWESLFRESKPLWLENETWNAFYYIIRSIQSKRGVMELDCESIINENLSYHPLEGTVVLLDVKNTEQGINSYAFGYIRSHKPGNVCDSAKLTEWIKVPAEWQKNAKLWTISIFIKKSKRHGISIGSVNLARGIINIKNKLQLVEALLAFKESPLQKDILNPSSEVYSFYESNSKMPREQLIQSIGDEISKENCKSKTILINAPPGTGKTGAIIGLVEKLLFSNLCPMKIVLCAPTNMGVDEIGLRLVELNERCSWKGKYINFVRFGQVDQINYKLQIYTLEKQVSNMFKQRNKKELRDRERELGILENKINDVLFREQQKNNKYRLRRINNDTLKDLMNQLKTLKEKSPLEYIDSATQATYESIILKESHVLLLTLDDCMHPVINKFFKSFAGKLGACCIVDEATQSTEPEILQCLNCKVERLVLVGDIKQLPPPVTSTYAIKCGFKRSLMERLLSLFSKQYNCISSPTMIEQYRMQSQICHFPSKYFYNDQLLTNSIINERCLYSPLKPFIVYDILHKETSNPSVNPDDSEPLIIAYICSQLLQVEPKASIGVIATSEYRAALYKVPLSTNEAFKDIEINVVEKYHGREKDIIILACIHPFHPIDDKNFLACEKKMNVAITRAQKCLIVCGHISSLSEYPHWNSFMTDAHSRNTSINVSSLQQIPITFMKTVCRNA</sequence>
<dbReference type="Proteomes" id="UP000886998">
    <property type="component" value="Unassembled WGS sequence"/>
</dbReference>
<evidence type="ECO:0000256" key="1">
    <source>
        <dbReference type="SAM" id="Coils"/>
    </source>
</evidence>
<feature type="coiled-coil region" evidence="1">
    <location>
        <begin position="1347"/>
        <end position="1405"/>
    </location>
</feature>
<dbReference type="Pfam" id="PF13087">
    <property type="entry name" value="AAA_12"/>
    <property type="match status" value="1"/>
</dbReference>
<dbReference type="GO" id="GO:0016604">
    <property type="term" value="C:nuclear body"/>
    <property type="evidence" value="ECO:0007669"/>
    <property type="project" value="TreeGrafter"/>
</dbReference>
<evidence type="ECO:0000256" key="2">
    <source>
        <dbReference type="SAM" id="MobiDB-lite"/>
    </source>
</evidence>
<keyword evidence="4" id="KW-0067">ATP-binding</keyword>
<dbReference type="GO" id="GO:0006369">
    <property type="term" value="P:termination of RNA polymerase II transcription"/>
    <property type="evidence" value="ECO:0007669"/>
    <property type="project" value="TreeGrafter"/>
</dbReference>
<dbReference type="Gene3D" id="2.60.200.20">
    <property type="match status" value="1"/>
</dbReference>
<dbReference type="InterPro" id="IPR008984">
    <property type="entry name" value="SMAD_FHA_dom_sf"/>
</dbReference>
<dbReference type="GO" id="GO:0004386">
    <property type="term" value="F:helicase activity"/>
    <property type="evidence" value="ECO:0007669"/>
    <property type="project" value="UniProtKB-KW"/>
</dbReference>
<keyword evidence="1" id="KW-0175">Coiled coil</keyword>
<proteinExistence type="predicted"/>
<evidence type="ECO:0000313" key="5">
    <source>
        <dbReference type="Proteomes" id="UP000886998"/>
    </source>
</evidence>
<dbReference type="InterPro" id="IPR041679">
    <property type="entry name" value="DNA2/NAM7-like_C"/>
</dbReference>
<gene>
    <name evidence="4" type="primary">SETX</name>
    <name evidence="4" type="ORF">TNIN_147921</name>
</gene>
<evidence type="ECO:0000313" key="4">
    <source>
        <dbReference type="EMBL" id="GFY57275.1"/>
    </source>
</evidence>
<dbReference type="SUPFAM" id="SSF52540">
    <property type="entry name" value="P-loop containing nucleoside triphosphate hydrolases"/>
    <property type="match status" value="1"/>
</dbReference>
<dbReference type="OrthoDB" id="6420127at2759"/>
<feature type="region of interest" description="Disordered" evidence="2">
    <location>
        <begin position="953"/>
        <end position="986"/>
    </location>
</feature>
<feature type="coiled-coil region" evidence="1">
    <location>
        <begin position="305"/>
        <end position="333"/>
    </location>
</feature>
<dbReference type="Gene3D" id="3.40.50.300">
    <property type="entry name" value="P-loop containing nucleotide triphosphate hydrolases"/>
    <property type="match status" value="2"/>
</dbReference>
<name>A0A8X6XP35_9ARAC</name>
<dbReference type="EMBL" id="BMAV01011413">
    <property type="protein sequence ID" value="GFY57275.1"/>
    <property type="molecule type" value="Genomic_DNA"/>
</dbReference>
<feature type="compositionally biased region" description="Polar residues" evidence="2">
    <location>
        <begin position="821"/>
        <end position="845"/>
    </location>
</feature>
<dbReference type="InterPro" id="IPR027417">
    <property type="entry name" value="P-loop_NTPase"/>
</dbReference>